<dbReference type="EMBL" id="KV417308">
    <property type="protein sequence ID" value="KZO92641.1"/>
    <property type="molecule type" value="Genomic_DNA"/>
</dbReference>
<sequence length="200" mass="22174">MSTRTHQLPHVSTSLPKSANQFPCSPVHRLMHGAHRVARLAVAPCVRLVRDSARVRRASECECEEERDEEVLHLARGCFGVALGLLWGCCGAALGLTRSCAWSATYMAVRAPMFKAASPRKIGVIQNKPQKPLRLARGSCSHFLAAVGGTRRAARRTALPPRIRHVSPCTRPQAEQEHTRFQDTNIERILVSEFVPIRNI</sequence>
<reference evidence="1 2" key="1">
    <citation type="journal article" date="2016" name="Mol. Biol. Evol.">
        <title>Comparative Genomics of Early-Diverging Mushroom-Forming Fungi Provides Insights into the Origins of Lignocellulose Decay Capabilities.</title>
        <authorList>
            <person name="Nagy L.G."/>
            <person name="Riley R."/>
            <person name="Tritt A."/>
            <person name="Adam C."/>
            <person name="Daum C."/>
            <person name="Floudas D."/>
            <person name="Sun H."/>
            <person name="Yadav J.S."/>
            <person name="Pangilinan J."/>
            <person name="Larsson K.H."/>
            <person name="Matsuura K."/>
            <person name="Barry K."/>
            <person name="Labutti K."/>
            <person name="Kuo R."/>
            <person name="Ohm R.A."/>
            <person name="Bhattacharya S.S."/>
            <person name="Shirouzu T."/>
            <person name="Yoshinaga Y."/>
            <person name="Martin F.M."/>
            <person name="Grigoriev I.V."/>
            <person name="Hibbett D.S."/>
        </authorList>
    </citation>
    <scope>NUCLEOTIDE SEQUENCE [LARGE SCALE GENOMIC DNA]</scope>
    <source>
        <strain evidence="1 2">TUFC12733</strain>
    </source>
</reference>
<dbReference type="Proteomes" id="UP000076738">
    <property type="component" value="Unassembled WGS sequence"/>
</dbReference>
<gene>
    <name evidence="1" type="ORF">CALVIDRAFT_299597</name>
</gene>
<name>A0A167IH41_CALVF</name>
<organism evidence="1 2">
    <name type="scientific">Calocera viscosa (strain TUFC12733)</name>
    <dbReference type="NCBI Taxonomy" id="1330018"/>
    <lineage>
        <taxon>Eukaryota</taxon>
        <taxon>Fungi</taxon>
        <taxon>Dikarya</taxon>
        <taxon>Basidiomycota</taxon>
        <taxon>Agaricomycotina</taxon>
        <taxon>Dacrymycetes</taxon>
        <taxon>Dacrymycetales</taxon>
        <taxon>Dacrymycetaceae</taxon>
        <taxon>Calocera</taxon>
    </lineage>
</organism>
<protein>
    <submittedName>
        <fullName evidence="1">Uncharacterized protein</fullName>
    </submittedName>
</protein>
<keyword evidence="2" id="KW-1185">Reference proteome</keyword>
<evidence type="ECO:0000313" key="2">
    <source>
        <dbReference type="Proteomes" id="UP000076738"/>
    </source>
</evidence>
<proteinExistence type="predicted"/>
<accession>A0A167IH41</accession>
<evidence type="ECO:0000313" key="1">
    <source>
        <dbReference type="EMBL" id="KZO92641.1"/>
    </source>
</evidence>
<dbReference type="AlphaFoldDB" id="A0A167IH41"/>